<proteinExistence type="predicted"/>
<keyword evidence="4" id="KW-1185">Reference proteome</keyword>
<evidence type="ECO:0000256" key="2">
    <source>
        <dbReference type="SAM" id="SignalP"/>
    </source>
</evidence>
<protein>
    <submittedName>
        <fullName evidence="3">Uncharacterized protein</fullName>
    </submittedName>
</protein>
<dbReference type="PROSITE" id="PS51155">
    <property type="entry name" value="CHIT_BIND_RR_2"/>
    <property type="match status" value="1"/>
</dbReference>
<keyword evidence="2" id="KW-0732">Signal</keyword>
<comment type="caution">
    <text evidence="3">The sequence shown here is derived from an EMBL/GenBank/DDBJ whole genome shotgun (WGS) entry which is preliminary data.</text>
</comment>
<dbReference type="EMBL" id="VCGU01000004">
    <property type="protein sequence ID" value="TRY76353.1"/>
    <property type="molecule type" value="Genomic_DNA"/>
</dbReference>
<dbReference type="GO" id="GO:0042302">
    <property type="term" value="F:structural constituent of cuticle"/>
    <property type="evidence" value="ECO:0007669"/>
    <property type="project" value="UniProtKB-UniRule"/>
</dbReference>
<dbReference type="Pfam" id="PF00379">
    <property type="entry name" value="Chitin_bind_4"/>
    <property type="match status" value="1"/>
</dbReference>
<dbReference type="InterPro" id="IPR000618">
    <property type="entry name" value="Insect_cuticle"/>
</dbReference>
<evidence type="ECO:0000313" key="4">
    <source>
        <dbReference type="Proteomes" id="UP000318571"/>
    </source>
</evidence>
<feature type="signal peptide" evidence="2">
    <location>
        <begin position="1"/>
        <end position="26"/>
    </location>
</feature>
<organism evidence="3 4">
    <name type="scientific">Tigriopus californicus</name>
    <name type="common">Marine copepod</name>
    <dbReference type="NCBI Taxonomy" id="6832"/>
    <lineage>
        <taxon>Eukaryota</taxon>
        <taxon>Metazoa</taxon>
        <taxon>Ecdysozoa</taxon>
        <taxon>Arthropoda</taxon>
        <taxon>Crustacea</taxon>
        <taxon>Multicrustacea</taxon>
        <taxon>Hexanauplia</taxon>
        <taxon>Copepoda</taxon>
        <taxon>Harpacticoida</taxon>
        <taxon>Harpacticidae</taxon>
        <taxon>Tigriopus</taxon>
    </lineage>
</organism>
<gene>
    <name evidence="3" type="ORF">TCAL_15921</name>
</gene>
<accession>A0A553PFA7</accession>
<dbReference type="Proteomes" id="UP000318571">
    <property type="component" value="Chromosome 5"/>
</dbReference>
<feature type="chain" id="PRO_5022105552" evidence="2">
    <location>
        <begin position="27"/>
        <end position="132"/>
    </location>
</feature>
<dbReference type="AlphaFoldDB" id="A0A553PFA7"/>
<sequence>MRSTTARCVMAVRIAMMFNVLCLLEGAPYKFGFRTATQHRQEEKQPDGTILGEYGYVTANGFYLTTVYATDAKGRFLVLERRKEKVGEPAIKRQPKALNLDAPKTEGYFFNYTSTNEVQKARSQLHHHEVFE</sequence>
<name>A0A553PFA7_TIGCA</name>
<reference evidence="3 4" key="1">
    <citation type="journal article" date="2018" name="Nat. Ecol. Evol.">
        <title>Genomic signatures of mitonuclear coevolution across populations of Tigriopus californicus.</title>
        <authorList>
            <person name="Barreto F.S."/>
            <person name="Watson E.T."/>
            <person name="Lima T.G."/>
            <person name="Willett C.S."/>
            <person name="Edmands S."/>
            <person name="Li W."/>
            <person name="Burton R.S."/>
        </authorList>
    </citation>
    <scope>NUCLEOTIDE SEQUENCE [LARGE SCALE GENOMIC DNA]</scope>
    <source>
        <strain evidence="3 4">San Diego</strain>
    </source>
</reference>
<evidence type="ECO:0000313" key="3">
    <source>
        <dbReference type="EMBL" id="TRY76353.1"/>
    </source>
</evidence>
<keyword evidence="1" id="KW-0193">Cuticle</keyword>
<evidence type="ECO:0000256" key="1">
    <source>
        <dbReference type="PROSITE-ProRule" id="PRU00497"/>
    </source>
</evidence>